<dbReference type="AlphaFoldDB" id="T1GLL7"/>
<dbReference type="EMBL" id="CAQQ02043908">
    <property type="status" value="NOT_ANNOTATED_CDS"/>
    <property type="molecule type" value="Genomic_DNA"/>
</dbReference>
<dbReference type="Proteomes" id="UP000015102">
    <property type="component" value="Unassembled WGS sequence"/>
</dbReference>
<keyword evidence="3" id="KW-1185">Reference proteome</keyword>
<evidence type="ECO:0000313" key="3">
    <source>
        <dbReference type="Proteomes" id="UP000015102"/>
    </source>
</evidence>
<sequence length="82" mass="9387">MILKSKNVGITPKNQTDPNQNPYKLEKKMNAIHATETLKQPKSKKFSKAKQALSISRVEITTPKILLLEEKWLKHFLICGNN</sequence>
<dbReference type="EnsemblMetazoa" id="MESCA004427-RA">
    <property type="protein sequence ID" value="MESCA004427-PA"/>
    <property type="gene ID" value="MESCA004427"/>
</dbReference>
<feature type="region of interest" description="Disordered" evidence="1">
    <location>
        <begin position="1"/>
        <end position="23"/>
    </location>
</feature>
<reference evidence="2" key="2">
    <citation type="submission" date="2015-06" db="UniProtKB">
        <authorList>
            <consortium name="EnsemblMetazoa"/>
        </authorList>
    </citation>
    <scope>IDENTIFICATION</scope>
</reference>
<dbReference type="HOGENOM" id="CLU_2560905_0_0_1"/>
<organism evidence="2 3">
    <name type="scientific">Megaselia scalaris</name>
    <name type="common">Humpbacked fly</name>
    <name type="synonym">Phora scalaris</name>
    <dbReference type="NCBI Taxonomy" id="36166"/>
    <lineage>
        <taxon>Eukaryota</taxon>
        <taxon>Metazoa</taxon>
        <taxon>Ecdysozoa</taxon>
        <taxon>Arthropoda</taxon>
        <taxon>Hexapoda</taxon>
        <taxon>Insecta</taxon>
        <taxon>Pterygota</taxon>
        <taxon>Neoptera</taxon>
        <taxon>Endopterygota</taxon>
        <taxon>Diptera</taxon>
        <taxon>Brachycera</taxon>
        <taxon>Muscomorpha</taxon>
        <taxon>Platypezoidea</taxon>
        <taxon>Phoridae</taxon>
        <taxon>Megaseliini</taxon>
        <taxon>Megaselia</taxon>
    </lineage>
</organism>
<dbReference type="EMBL" id="CAQQ02043909">
    <property type="status" value="NOT_ANNOTATED_CDS"/>
    <property type="molecule type" value="Genomic_DNA"/>
</dbReference>
<reference evidence="3" key="1">
    <citation type="submission" date="2013-02" db="EMBL/GenBank/DDBJ databases">
        <authorList>
            <person name="Hughes D."/>
        </authorList>
    </citation>
    <scope>NUCLEOTIDE SEQUENCE</scope>
    <source>
        <strain>Durham</strain>
        <strain evidence="3">NC isolate 2 -- Noor lab</strain>
    </source>
</reference>
<proteinExistence type="predicted"/>
<evidence type="ECO:0000313" key="2">
    <source>
        <dbReference type="EnsemblMetazoa" id="MESCA004427-PA"/>
    </source>
</evidence>
<accession>T1GLL7</accession>
<protein>
    <submittedName>
        <fullName evidence="2">Uncharacterized protein</fullName>
    </submittedName>
</protein>
<name>T1GLL7_MEGSC</name>
<evidence type="ECO:0000256" key="1">
    <source>
        <dbReference type="SAM" id="MobiDB-lite"/>
    </source>
</evidence>
<feature type="compositionally biased region" description="Polar residues" evidence="1">
    <location>
        <begin position="12"/>
        <end position="22"/>
    </location>
</feature>